<sequence>MRLLAALLLSLLSLAPAGCGTGQGLDPAERAPEGFAPWTETAPDYRIGAGDRLRVQFLMTPEMNETVLVAPDGQVALRAAGRLGVAGMSVGQAEAAVEQASRRILIQPVVTVGLEEAGASTVLVGGAVRNAGAYPLPGRRGVLEAVLQAGGFDPEARMGQVVLIRRGPGDRPMLRTVDVRGFIEGSAAADVPLFPGDIVYVPRSRIGEVNLWIEQFVNRLVPFNRSFSYTINRGTTGLP</sequence>
<evidence type="ECO:0000313" key="5">
    <source>
        <dbReference type="EMBL" id="EFH11145.1"/>
    </source>
</evidence>
<dbReference type="Pfam" id="PF02563">
    <property type="entry name" value="Poly_export"/>
    <property type="match status" value="1"/>
</dbReference>
<dbReference type="InterPro" id="IPR019554">
    <property type="entry name" value="Soluble_ligand-bd"/>
</dbReference>
<dbReference type="OrthoDB" id="197007at2"/>
<dbReference type="Pfam" id="PF10531">
    <property type="entry name" value="SLBB"/>
    <property type="match status" value="1"/>
</dbReference>
<dbReference type="PANTHER" id="PTHR33619:SF3">
    <property type="entry name" value="POLYSACCHARIDE EXPORT PROTEIN GFCE-RELATED"/>
    <property type="match status" value="1"/>
</dbReference>
<accession>D5RNH4</accession>
<feature type="domain" description="Soluble ligand binding" evidence="4">
    <location>
        <begin position="122"/>
        <end position="173"/>
    </location>
</feature>
<dbReference type="InterPro" id="IPR003715">
    <property type="entry name" value="Poly_export_N"/>
</dbReference>
<dbReference type="GO" id="GO:0015159">
    <property type="term" value="F:polysaccharide transmembrane transporter activity"/>
    <property type="evidence" value="ECO:0007669"/>
    <property type="project" value="InterPro"/>
</dbReference>
<gene>
    <name evidence="5" type="ORF">HMPREF0731_2635</name>
</gene>
<keyword evidence="6" id="KW-1185">Reference proteome</keyword>
<keyword evidence="1 2" id="KW-0732">Signal</keyword>
<evidence type="ECO:0000259" key="4">
    <source>
        <dbReference type="Pfam" id="PF10531"/>
    </source>
</evidence>
<reference evidence="5 6" key="1">
    <citation type="submission" date="2010-04" db="EMBL/GenBank/DDBJ databases">
        <authorList>
            <person name="Qin X."/>
            <person name="Bachman B."/>
            <person name="Battles P."/>
            <person name="Bell A."/>
            <person name="Bess C."/>
            <person name="Bickham C."/>
            <person name="Chaboub L."/>
            <person name="Chen D."/>
            <person name="Coyle M."/>
            <person name="Deiros D.R."/>
            <person name="Dinh H."/>
            <person name="Forbes L."/>
            <person name="Fowler G."/>
            <person name="Francisco L."/>
            <person name="Fu Q."/>
            <person name="Gubbala S."/>
            <person name="Hale W."/>
            <person name="Han Y."/>
            <person name="Hemphill L."/>
            <person name="Highlander S.K."/>
            <person name="Hirani K."/>
            <person name="Hogues M."/>
            <person name="Jackson L."/>
            <person name="Jakkamsetti A."/>
            <person name="Javaid M."/>
            <person name="Jiang H."/>
            <person name="Korchina V."/>
            <person name="Kovar C."/>
            <person name="Lara F."/>
            <person name="Lee S."/>
            <person name="Mata R."/>
            <person name="Mathew T."/>
            <person name="Moen C."/>
            <person name="Morales K."/>
            <person name="Munidasa M."/>
            <person name="Nazareth L."/>
            <person name="Ngo R."/>
            <person name="Nguyen L."/>
            <person name="Okwuonu G."/>
            <person name="Ongeri F."/>
            <person name="Patil S."/>
            <person name="Petrosino J."/>
            <person name="Pham C."/>
            <person name="Pham P."/>
            <person name="Pu L.-L."/>
            <person name="Puazo M."/>
            <person name="Raj R."/>
            <person name="Reid J."/>
            <person name="Rouhana J."/>
            <person name="Saada N."/>
            <person name="Shang Y."/>
            <person name="Simmons D."/>
            <person name="Thornton R."/>
            <person name="Warren J."/>
            <person name="Weissenberger G."/>
            <person name="Zhang J."/>
            <person name="Zhang L."/>
            <person name="Zhou C."/>
            <person name="Zhu D."/>
            <person name="Muzny D."/>
            <person name="Worley K."/>
            <person name="Gibbs R."/>
        </authorList>
    </citation>
    <scope>NUCLEOTIDE SEQUENCE [LARGE SCALE GENOMIC DNA]</scope>
    <source>
        <strain evidence="5 6">ATCC 49957</strain>
    </source>
</reference>
<evidence type="ECO:0000256" key="1">
    <source>
        <dbReference type="ARBA" id="ARBA00022729"/>
    </source>
</evidence>
<evidence type="ECO:0000256" key="2">
    <source>
        <dbReference type="SAM" id="SignalP"/>
    </source>
</evidence>
<comment type="caution">
    <text evidence="5">The sequence shown here is derived from an EMBL/GenBank/DDBJ whole genome shotgun (WGS) entry which is preliminary data.</text>
</comment>
<dbReference type="AlphaFoldDB" id="D5RNH4"/>
<dbReference type="Proteomes" id="UP000005324">
    <property type="component" value="Unassembled WGS sequence"/>
</dbReference>
<dbReference type="HOGENOM" id="CLU_038343_3_1_5"/>
<dbReference type="Gene3D" id="3.10.560.10">
    <property type="entry name" value="Outer membrane lipoprotein wza domain like"/>
    <property type="match status" value="1"/>
</dbReference>
<feature type="domain" description="Polysaccharide export protein N-terminal" evidence="3">
    <location>
        <begin position="41"/>
        <end position="114"/>
    </location>
</feature>
<proteinExistence type="predicted"/>
<dbReference type="EMBL" id="ADVL01000485">
    <property type="protein sequence ID" value="EFH11145.1"/>
    <property type="molecule type" value="Genomic_DNA"/>
</dbReference>
<dbReference type="InterPro" id="IPR049712">
    <property type="entry name" value="Poly_export"/>
</dbReference>
<feature type="chain" id="PRO_5003076043" evidence="2">
    <location>
        <begin position="18"/>
        <end position="239"/>
    </location>
</feature>
<evidence type="ECO:0000313" key="6">
    <source>
        <dbReference type="Proteomes" id="UP000005324"/>
    </source>
</evidence>
<evidence type="ECO:0000259" key="3">
    <source>
        <dbReference type="Pfam" id="PF02563"/>
    </source>
</evidence>
<dbReference type="RefSeq" id="WP_007005891.1">
    <property type="nucleotide sequence ID" value="NZ_GG770817.1"/>
</dbReference>
<feature type="signal peptide" evidence="2">
    <location>
        <begin position="1"/>
        <end position="17"/>
    </location>
</feature>
<dbReference type="Gene3D" id="3.30.1950.10">
    <property type="entry name" value="wza like domain"/>
    <property type="match status" value="1"/>
</dbReference>
<organism evidence="5 6">
    <name type="scientific">Pseudoroseomonas cervicalis ATCC 49957</name>
    <dbReference type="NCBI Taxonomy" id="525371"/>
    <lineage>
        <taxon>Bacteria</taxon>
        <taxon>Pseudomonadati</taxon>
        <taxon>Pseudomonadota</taxon>
        <taxon>Alphaproteobacteria</taxon>
        <taxon>Acetobacterales</taxon>
        <taxon>Roseomonadaceae</taxon>
        <taxon>Roseomonas</taxon>
    </lineage>
</organism>
<protein>
    <submittedName>
        <fullName evidence="5">Polysaccharide biosynthesis/export protein</fullName>
    </submittedName>
</protein>
<name>D5RNH4_9PROT</name>
<dbReference type="PANTHER" id="PTHR33619">
    <property type="entry name" value="POLYSACCHARIDE EXPORT PROTEIN GFCE-RELATED"/>
    <property type="match status" value="1"/>
</dbReference>